<dbReference type="EMBL" id="JAHEAC010000045">
    <property type="protein sequence ID" value="MBX8644211.1"/>
    <property type="molecule type" value="Genomic_DNA"/>
</dbReference>
<dbReference type="Proteomes" id="UP000750197">
    <property type="component" value="Unassembled WGS sequence"/>
</dbReference>
<reference evidence="3" key="1">
    <citation type="submission" date="2021-05" db="EMBL/GenBank/DDBJ databases">
        <title>Genomic insights into ecological role and evolution of a novel Thermoplasmata order Candidatus Sysuiplasmatales.</title>
        <authorList>
            <person name="Yuan Y."/>
        </authorList>
    </citation>
    <scope>NUCLEOTIDE SEQUENCE</scope>
    <source>
        <strain evidence="3">TUT19-bin139</strain>
        <strain evidence="2">YP2-bin.285</strain>
    </source>
</reference>
<comment type="caution">
    <text evidence="3">The sequence shown here is derived from an EMBL/GenBank/DDBJ whole genome shotgun (WGS) entry which is preliminary data.</text>
</comment>
<feature type="transmembrane region" description="Helical" evidence="1">
    <location>
        <begin position="101"/>
        <end position="123"/>
    </location>
</feature>
<name>A0A8J7YXJ7_9ARCH</name>
<dbReference type="Proteomes" id="UP000716004">
    <property type="component" value="Unassembled WGS sequence"/>
</dbReference>
<dbReference type="EMBL" id="JAGVSJ010000006">
    <property type="protein sequence ID" value="MBX8631631.1"/>
    <property type="molecule type" value="Genomic_DNA"/>
</dbReference>
<proteinExistence type="predicted"/>
<evidence type="ECO:0000256" key="1">
    <source>
        <dbReference type="SAM" id="Phobius"/>
    </source>
</evidence>
<sequence length="124" mass="14346">MKEEEPEREAMRRAMVRARLTYALFPILALILILSVPFPFSYFGLFNYVQVMPVLLFIFGVGVMFIGAFWDFGAKMYVKEVMDNNLPFGEGDLNYIYKQQFILTSIYIGVAFLYILAAVIIYLV</sequence>
<accession>A0A8J7YXJ7</accession>
<evidence type="ECO:0000313" key="3">
    <source>
        <dbReference type="EMBL" id="MBX8644211.1"/>
    </source>
</evidence>
<keyword evidence="1" id="KW-0472">Membrane</keyword>
<keyword evidence="1" id="KW-0812">Transmembrane</keyword>
<feature type="transmembrane region" description="Helical" evidence="1">
    <location>
        <begin position="48"/>
        <end position="70"/>
    </location>
</feature>
<organism evidence="3 4">
    <name type="scientific">Candidatus Sysuiplasma superficiale</name>
    <dbReference type="NCBI Taxonomy" id="2823368"/>
    <lineage>
        <taxon>Archaea</taxon>
        <taxon>Methanobacteriati</taxon>
        <taxon>Thermoplasmatota</taxon>
        <taxon>Thermoplasmata</taxon>
        <taxon>Candidatus Sysuiplasmatales</taxon>
        <taxon>Candidatus Sysuiplasmataceae</taxon>
        <taxon>Candidatus Sysuiplasma</taxon>
    </lineage>
</organism>
<feature type="transmembrane region" description="Helical" evidence="1">
    <location>
        <begin position="20"/>
        <end position="42"/>
    </location>
</feature>
<protein>
    <submittedName>
        <fullName evidence="3">Uncharacterized protein</fullName>
    </submittedName>
</protein>
<gene>
    <name evidence="2" type="ORF">J9259_03800</name>
    <name evidence="3" type="ORF">KIY12_05755</name>
</gene>
<evidence type="ECO:0000313" key="2">
    <source>
        <dbReference type="EMBL" id="MBX8631631.1"/>
    </source>
</evidence>
<dbReference type="AlphaFoldDB" id="A0A8J7YXJ7"/>
<evidence type="ECO:0000313" key="4">
    <source>
        <dbReference type="Proteomes" id="UP000750197"/>
    </source>
</evidence>
<keyword evidence="1" id="KW-1133">Transmembrane helix</keyword>